<comment type="caution">
    <text evidence="2">The sequence shown here is derived from an EMBL/GenBank/DDBJ whole genome shotgun (WGS) entry which is preliminary data.</text>
</comment>
<reference evidence="3" key="1">
    <citation type="journal article" date="2019" name="Int. J. Syst. Evol. Microbiol.">
        <title>The Global Catalogue of Microorganisms (GCM) 10K type strain sequencing project: providing services to taxonomists for standard genome sequencing and annotation.</title>
        <authorList>
            <consortium name="The Broad Institute Genomics Platform"/>
            <consortium name="The Broad Institute Genome Sequencing Center for Infectious Disease"/>
            <person name="Wu L."/>
            <person name="Ma J."/>
        </authorList>
    </citation>
    <scope>NUCLEOTIDE SEQUENCE [LARGE SCALE GENOMIC DNA]</scope>
    <source>
        <strain evidence="3">CGMCC 4.7680</strain>
    </source>
</reference>
<evidence type="ECO:0000256" key="1">
    <source>
        <dbReference type="SAM" id="MobiDB-lite"/>
    </source>
</evidence>
<keyword evidence="3" id="KW-1185">Reference proteome</keyword>
<dbReference type="RefSeq" id="WP_191314437.1">
    <property type="nucleotide sequence ID" value="NZ_BNAW01000030.1"/>
</dbReference>
<gene>
    <name evidence="2" type="ORF">GCM10017567_57570</name>
</gene>
<sequence>MTEPTIHVPEGYRQTHLRGLWALIGCRDCGGDGEFLVSDRDYPIEPSDGDEPELWYPQPCACLWAPPPHELRAFDAAQTRLWRHRERMRAVLEEIGPRQVGGTYWDGYWHRRYRVETVAIRFRDGDLTEPDWSITIRWDSSQRTTYRTPWNPRYDTKTPPAASPGAAPAPPELRYPAAVSCRRCRSRFPLVRAIHHAFCAR</sequence>
<evidence type="ECO:0000313" key="3">
    <source>
        <dbReference type="Proteomes" id="UP000649955"/>
    </source>
</evidence>
<evidence type="ECO:0000313" key="2">
    <source>
        <dbReference type="EMBL" id="GHG30179.1"/>
    </source>
</evidence>
<proteinExistence type="predicted"/>
<name>A0ABQ3KJD0_9PSEU</name>
<dbReference type="EMBL" id="BNAW01000030">
    <property type="protein sequence ID" value="GHG30179.1"/>
    <property type="molecule type" value="Genomic_DNA"/>
</dbReference>
<accession>A0ABQ3KJD0</accession>
<dbReference type="Proteomes" id="UP000649955">
    <property type="component" value="Unassembled WGS sequence"/>
</dbReference>
<organism evidence="2 3">
    <name type="scientific">Amycolatopsis bullii</name>
    <dbReference type="NCBI Taxonomy" id="941987"/>
    <lineage>
        <taxon>Bacteria</taxon>
        <taxon>Bacillati</taxon>
        <taxon>Actinomycetota</taxon>
        <taxon>Actinomycetes</taxon>
        <taxon>Pseudonocardiales</taxon>
        <taxon>Pseudonocardiaceae</taxon>
        <taxon>Amycolatopsis</taxon>
    </lineage>
</organism>
<protein>
    <submittedName>
        <fullName evidence="2">Uncharacterized protein</fullName>
    </submittedName>
</protein>
<feature type="region of interest" description="Disordered" evidence="1">
    <location>
        <begin position="149"/>
        <end position="170"/>
    </location>
</feature>